<dbReference type="InterPro" id="IPR025870">
    <property type="entry name" value="Glyoxalase-like_dom"/>
</dbReference>
<dbReference type="OrthoDB" id="9812467at2"/>
<dbReference type="Proteomes" id="UP000184387">
    <property type="component" value="Unassembled WGS sequence"/>
</dbReference>
<evidence type="ECO:0000313" key="3">
    <source>
        <dbReference type="Proteomes" id="UP000184387"/>
    </source>
</evidence>
<dbReference type="SUPFAM" id="SSF54593">
    <property type="entry name" value="Glyoxalase/Bleomycin resistance protein/Dihydroxybiphenyl dioxygenase"/>
    <property type="match status" value="1"/>
</dbReference>
<dbReference type="Gene3D" id="3.10.180.10">
    <property type="entry name" value="2,3-Dihydroxybiphenyl 1,2-Dioxygenase, domain 1"/>
    <property type="match status" value="1"/>
</dbReference>
<organism evidence="2 3">
    <name type="scientific">Muricoccus roseus</name>
    <dbReference type="NCBI Taxonomy" id="198092"/>
    <lineage>
        <taxon>Bacteria</taxon>
        <taxon>Pseudomonadati</taxon>
        <taxon>Pseudomonadota</taxon>
        <taxon>Alphaproteobacteria</taxon>
        <taxon>Acetobacterales</taxon>
        <taxon>Roseomonadaceae</taxon>
        <taxon>Muricoccus</taxon>
    </lineage>
</organism>
<dbReference type="STRING" id="198092.SAMN02745194_01701"/>
<evidence type="ECO:0000259" key="1">
    <source>
        <dbReference type="Pfam" id="PF13468"/>
    </source>
</evidence>
<evidence type="ECO:0000313" key="2">
    <source>
        <dbReference type="EMBL" id="SHJ07784.1"/>
    </source>
</evidence>
<dbReference type="EMBL" id="FQZF01000008">
    <property type="protein sequence ID" value="SHJ07784.1"/>
    <property type="molecule type" value="Genomic_DNA"/>
</dbReference>
<keyword evidence="3" id="KW-1185">Reference proteome</keyword>
<dbReference type="InterPro" id="IPR029068">
    <property type="entry name" value="Glyas_Bleomycin-R_OHBP_Dase"/>
</dbReference>
<sequence length="276" mass="29050">MRTASGLDHLGVCSRDAAALWDTYERLGFALTPIARQSRGDEPLGTANRCAMLRRGYIELLAILDPALPDNGLGAMLDRFEGTRILALGMTDSQGNLERLRRAGLEIPGIAPLSRPVEPGGPVARFERLPLPEAPEGRVQLVRHLTPEAIWQERWMQHPNGATELRAAIIVSDSPAESAARLSRLAGLPLEPDPAGGFALPLPDGAVVRMLSPAVAAEILPGVRPPVLPAVMGMVVGVADPAATRAALSGVMRVEVPAGVMVPPEEAAGCAVVFSA</sequence>
<protein>
    <submittedName>
        <fullName evidence="2">Glyoxalase-like domain-containing protein</fullName>
    </submittedName>
</protein>
<name>A0A1M6GCX4_9PROT</name>
<proteinExistence type="predicted"/>
<dbReference type="RefSeq" id="WP_073133582.1">
    <property type="nucleotide sequence ID" value="NZ_FQZF01000008.1"/>
</dbReference>
<dbReference type="AlphaFoldDB" id="A0A1M6GCX4"/>
<accession>A0A1M6GCX4</accession>
<gene>
    <name evidence="2" type="ORF">SAMN02745194_01701</name>
</gene>
<reference evidence="2 3" key="1">
    <citation type="submission" date="2016-11" db="EMBL/GenBank/DDBJ databases">
        <authorList>
            <person name="Jaros S."/>
            <person name="Januszkiewicz K."/>
            <person name="Wedrychowicz H."/>
        </authorList>
    </citation>
    <scope>NUCLEOTIDE SEQUENCE [LARGE SCALE GENOMIC DNA]</scope>
    <source>
        <strain evidence="2 3">DSM 14916</strain>
    </source>
</reference>
<dbReference type="Pfam" id="PF13468">
    <property type="entry name" value="Glyoxalase_3"/>
    <property type="match status" value="1"/>
</dbReference>
<feature type="domain" description="Glyoxalase-like" evidence="1">
    <location>
        <begin position="7"/>
        <end position="185"/>
    </location>
</feature>